<protein>
    <submittedName>
        <fullName evidence="1">Uncharacterized protein</fullName>
    </submittedName>
</protein>
<dbReference type="STRING" id="966.BTA35_0217590"/>
<proteinExistence type="predicted"/>
<feature type="non-terminal residue" evidence="1">
    <location>
        <position position="1"/>
    </location>
</feature>
<organism evidence="1 2">
    <name type="scientific">Oceanospirillum linum</name>
    <dbReference type="NCBI Taxonomy" id="966"/>
    <lineage>
        <taxon>Bacteria</taxon>
        <taxon>Pseudomonadati</taxon>
        <taxon>Pseudomonadota</taxon>
        <taxon>Gammaproteobacteria</taxon>
        <taxon>Oceanospirillales</taxon>
        <taxon>Oceanospirillaceae</taxon>
        <taxon>Oceanospirillum</taxon>
    </lineage>
</organism>
<keyword evidence="2" id="KW-1185">Reference proteome</keyword>
<dbReference type="Gene3D" id="3.30.470.20">
    <property type="entry name" value="ATP-grasp fold, B domain"/>
    <property type="match status" value="1"/>
</dbReference>
<name>A0A1T1GAU8_OCELI</name>
<comment type="caution">
    <text evidence="1">The sequence shown here is derived from an EMBL/GenBank/DDBJ whole genome shotgun (WGS) entry which is preliminary data.</text>
</comment>
<accession>A0A1T1GAU8</accession>
<sequence>RHIEGDDYRIMVIGGKVSAVIRRDPASITGDGIQTISQLIKQLNKNRTTNLVKSAYKRPIMIDDVLIAQLEQQDVSLNYVPATGVKISLRSNANISTGGSGTDVSTGVHPDLIKAAEAIATTMGLHT</sequence>
<gene>
    <name evidence="1" type="ORF">BTA35_0217590</name>
</gene>
<evidence type="ECO:0000313" key="1">
    <source>
        <dbReference type="EMBL" id="OOV74696.1"/>
    </source>
</evidence>
<dbReference type="Proteomes" id="UP000190064">
    <property type="component" value="Unassembled WGS sequence"/>
</dbReference>
<feature type="non-terminal residue" evidence="1">
    <location>
        <position position="127"/>
    </location>
</feature>
<reference evidence="1" key="1">
    <citation type="submission" date="2017-02" db="EMBL/GenBank/DDBJ databases">
        <title>Draft Genome Sequence of the Salt Water Bacterium Oceanospirillum linum ATCC 11336.</title>
        <authorList>
            <person name="Trachtenberg A.M."/>
            <person name="Carney J.G."/>
            <person name="Linnane J.D."/>
            <person name="Rheaume B.A."/>
            <person name="Pitts N.L."/>
            <person name="Mykles D.L."/>
            <person name="Maclea K.S."/>
        </authorList>
    </citation>
    <scope>NUCLEOTIDE SEQUENCE [LARGE SCALE GENOMIC DNA]</scope>
    <source>
        <strain evidence="1">ATCC 11336</strain>
    </source>
</reference>
<dbReference type="AlphaFoldDB" id="A0A1T1GAU8"/>
<evidence type="ECO:0000313" key="2">
    <source>
        <dbReference type="Proteomes" id="UP000190064"/>
    </source>
</evidence>
<dbReference type="EMBL" id="MTSD02000259">
    <property type="protein sequence ID" value="OOV74696.1"/>
    <property type="molecule type" value="Genomic_DNA"/>
</dbReference>